<evidence type="ECO:0000256" key="1">
    <source>
        <dbReference type="SAM" id="MobiDB-lite"/>
    </source>
</evidence>
<comment type="caution">
    <text evidence="2">The sequence shown here is derived from an EMBL/GenBank/DDBJ whole genome shotgun (WGS) entry which is preliminary data.</text>
</comment>
<dbReference type="EMBL" id="BLKM01000550">
    <property type="protein sequence ID" value="GFG35514.1"/>
    <property type="molecule type" value="Genomic_DNA"/>
</dbReference>
<feature type="non-terminal residue" evidence="2">
    <location>
        <position position="1"/>
    </location>
</feature>
<reference evidence="3" key="1">
    <citation type="submission" date="2020-01" db="EMBL/GenBank/DDBJ databases">
        <title>Draft genome sequence of the Termite Coptotermes fromosanus.</title>
        <authorList>
            <person name="Itakura S."/>
            <person name="Yosikawa Y."/>
            <person name="Umezawa K."/>
        </authorList>
    </citation>
    <scope>NUCLEOTIDE SEQUENCE [LARGE SCALE GENOMIC DNA]</scope>
</reference>
<evidence type="ECO:0000313" key="3">
    <source>
        <dbReference type="Proteomes" id="UP000502823"/>
    </source>
</evidence>
<dbReference type="AlphaFoldDB" id="A0A6L2PTG4"/>
<sequence>GRRRRRSLEVLLQELRNPSTQDDPDADAMLANSSEGDEEVRDFVASHQSLPQWFHRAQ</sequence>
<organism evidence="2 3">
    <name type="scientific">Coptotermes formosanus</name>
    <name type="common">Formosan subterranean termite</name>
    <dbReference type="NCBI Taxonomy" id="36987"/>
    <lineage>
        <taxon>Eukaryota</taxon>
        <taxon>Metazoa</taxon>
        <taxon>Ecdysozoa</taxon>
        <taxon>Arthropoda</taxon>
        <taxon>Hexapoda</taxon>
        <taxon>Insecta</taxon>
        <taxon>Pterygota</taxon>
        <taxon>Neoptera</taxon>
        <taxon>Polyneoptera</taxon>
        <taxon>Dictyoptera</taxon>
        <taxon>Blattodea</taxon>
        <taxon>Blattoidea</taxon>
        <taxon>Termitoidae</taxon>
        <taxon>Rhinotermitidae</taxon>
        <taxon>Coptotermes</taxon>
    </lineage>
</organism>
<feature type="non-terminal residue" evidence="2">
    <location>
        <position position="58"/>
    </location>
</feature>
<dbReference type="Proteomes" id="UP000502823">
    <property type="component" value="Unassembled WGS sequence"/>
</dbReference>
<accession>A0A6L2PTG4</accession>
<dbReference type="InParanoid" id="A0A6L2PTG4"/>
<evidence type="ECO:0000313" key="2">
    <source>
        <dbReference type="EMBL" id="GFG35514.1"/>
    </source>
</evidence>
<gene>
    <name evidence="2" type="ORF">Cfor_09161</name>
</gene>
<dbReference type="OrthoDB" id="6514900at2759"/>
<proteinExistence type="predicted"/>
<keyword evidence="3" id="KW-1185">Reference proteome</keyword>
<protein>
    <submittedName>
        <fullName evidence="2">Uncharacterized protein</fullName>
    </submittedName>
</protein>
<name>A0A6L2PTG4_COPFO</name>
<feature type="region of interest" description="Disordered" evidence="1">
    <location>
        <begin position="15"/>
        <end position="40"/>
    </location>
</feature>